<dbReference type="GO" id="GO:0016887">
    <property type="term" value="F:ATP hydrolysis activity"/>
    <property type="evidence" value="ECO:0007669"/>
    <property type="project" value="InterPro"/>
</dbReference>
<dbReference type="EMBL" id="FLRC01000001">
    <property type="protein sequence ID" value="SBT23545.1"/>
    <property type="molecule type" value="Genomic_DNA"/>
</dbReference>
<dbReference type="GO" id="GO:0036376">
    <property type="term" value="P:sodium ion export across plasma membrane"/>
    <property type="evidence" value="ECO:0007669"/>
    <property type="project" value="TreeGrafter"/>
</dbReference>
<dbReference type="PROSITE" id="PS00154">
    <property type="entry name" value="ATPASE_E1_E2"/>
    <property type="match status" value="1"/>
</dbReference>
<evidence type="ECO:0000256" key="1">
    <source>
        <dbReference type="ARBA" id="ARBA00004651"/>
    </source>
</evidence>
<feature type="transmembrane region" description="Helical" evidence="10">
    <location>
        <begin position="843"/>
        <end position="863"/>
    </location>
</feature>
<dbReference type="InterPro" id="IPR004014">
    <property type="entry name" value="ATPase_P-typ_cation-transptr_N"/>
</dbReference>
<accession>A0A1C3JWG3</accession>
<keyword evidence="4 10" id="KW-0812">Transmembrane</keyword>
<organism evidence="12 14">
    <name type="scientific">Orrella dioscoreae</name>
    <dbReference type="NCBI Taxonomy" id="1851544"/>
    <lineage>
        <taxon>Bacteria</taxon>
        <taxon>Pseudomonadati</taxon>
        <taxon>Pseudomonadota</taxon>
        <taxon>Betaproteobacteria</taxon>
        <taxon>Burkholderiales</taxon>
        <taxon>Alcaligenaceae</taxon>
        <taxon>Orrella</taxon>
    </lineage>
</organism>
<dbReference type="Pfam" id="PF08282">
    <property type="entry name" value="Hydrolase_3"/>
    <property type="match status" value="1"/>
</dbReference>
<feature type="transmembrane region" description="Helical" evidence="10">
    <location>
        <begin position="703"/>
        <end position="724"/>
    </location>
</feature>
<evidence type="ECO:0000256" key="6">
    <source>
        <dbReference type="ARBA" id="ARBA00022840"/>
    </source>
</evidence>
<dbReference type="InterPro" id="IPR050510">
    <property type="entry name" value="Cation_transp_ATPase_P-type"/>
</dbReference>
<evidence type="ECO:0000256" key="5">
    <source>
        <dbReference type="ARBA" id="ARBA00022741"/>
    </source>
</evidence>
<keyword evidence="6" id="KW-0067">ATP-binding</keyword>
<dbReference type="Gene3D" id="1.20.1110.10">
    <property type="entry name" value="Calcium-transporting ATPase, transmembrane domain"/>
    <property type="match status" value="1"/>
</dbReference>
<dbReference type="NCBIfam" id="TIGR01494">
    <property type="entry name" value="ATPase_P-type"/>
    <property type="match status" value="2"/>
</dbReference>
<keyword evidence="9 10" id="KW-0472">Membrane</keyword>
<dbReference type="SUPFAM" id="SSF81653">
    <property type="entry name" value="Calcium ATPase, transduction domain A"/>
    <property type="match status" value="1"/>
</dbReference>
<evidence type="ECO:0000313" key="14">
    <source>
        <dbReference type="Proteomes" id="UP000078558"/>
    </source>
</evidence>
<dbReference type="SMART" id="SM00831">
    <property type="entry name" value="Cation_ATPase_N"/>
    <property type="match status" value="1"/>
</dbReference>
<dbReference type="GO" id="GO:0030007">
    <property type="term" value="P:intracellular potassium ion homeostasis"/>
    <property type="evidence" value="ECO:0007669"/>
    <property type="project" value="TreeGrafter"/>
</dbReference>
<dbReference type="PANTHER" id="PTHR43294:SF21">
    <property type="entry name" value="CATION TRANSPORTING ATPASE"/>
    <property type="match status" value="1"/>
</dbReference>
<dbReference type="Pfam" id="PF00690">
    <property type="entry name" value="Cation_ATPase_N"/>
    <property type="match status" value="1"/>
</dbReference>
<keyword evidence="3" id="KW-1003">Cell membrane</keyword>
<feature type="transmembrane region" description="Helical" evidence="10">
    <location>
        <begin position="811"/>
        <end position="831"/>
    </location>
</feature>
<dbReference type="InterPro" id="IPR023214">
    <property type="entry name" value="HAD_sf"/>
</dbReference>
<dbReference type="Proteomes" id="UP000078558">
    <property type="component" value="Chromosome I"/>
</dbReference>
<dbReference type="GO" id="GO:0006883">
    <property type="term" value="P:intracellular sodium ion homeostasis"/>
    <property type="evidence" value="ECO:0007669"/>
    <property type="project" value="TreeGrafter"/>
</dbReference>
<dbReference type="Pfam" id="PF00122">
    <property type="entry name" value="E1-E2_ATPase"/>
    <property type="match status" value="1"/>
</dbReference>
<evidence type="ECO:0000256" key="10">
    <source>
        <dbReference type="SAM" id="Phobius"/>
    </source>
</evidence>
<dbReference type="InterPro" id="IPR001757">
    <property type="entry name" value="P_typ_ATPase"/>
</dbReference>
<dbReference type="InterPro" id="IPR006068">
    <property type="entry name" value="ATPase_P-typ_cation-transptr_C"/>
</dbReference>
<dbReference type="GO" id="GO:0005886">
    <property type="term" value="C:plasma membrane"/>
    <property type="evidence" value="ECO:0007669"/>
    <property type="project" value="UniProtKB-SubCell"/>
</dbReference>
<feature type="transmembrane region" description="Helical" evidence="10">
    <location>
        <begin position="780"/>
        <end position="799"/>
    </location>
</feature>
<dbReference type="SUPFAM" id="SSF81660">
    <property type="entry name" value="Metal cation-transporting ATPase, ATP-binding domain N"/>
    <property type="match status" value="1"/>
</dbReference>
<dbReference type="GO" id="GO:1902600">
    <property type="term" value="P:proton transmembrane transport"/>
    <property type="evidence" value="ECO:0007669"/>
    <property type="project" value="TreeGrafter"/>
</dbReference>
<dbReference type="InterPro" id="IPR044492">
    <property type="entry name" value="P_typ_ATPase_HD_dom"/>
</dbReference>
<protein>
    <submittedName>
        <fullName evidence="12">Cation-transporting ATPase, E1-E2 family</fullName>
    </submittedName>
</protein>
<dbReference type="GO" id="GO:1990573">
    <property type="term" value="P:potassium ion import across plasma membrane"/>
    <property type="evidence" value="ECO:0007669"/>
    <property type="project" value="TreeGrafter"/>
</dbReference>
<dbReference type="InterPro" id="IPR036412">
    <property type="entry name" value="HAD-like_sf"/>
</dbReference>
<evidence type="ECO:0000256" key="8">
    <source>
        <dbReference type="ARBA" id="ARBA00022989"/>
    </source>
</evidence>
<proteinExistence type="inferred from homology"/>
<feature type="transmembrane region" description="Helical" evidence="10">
    <location>
        <begin position="238"/>
        <end position="256"/>
    </location>
</feature>
<comment type="subcellular location">
    <subcellularLocation>
        <location evidence="1">Cell membrane</location>
        <topology evidence="1">Multi-pass membrane protein</topology>
    </subcellularLocation>
</comment>
<evidence type="ECO:0000256" key="3">
    <source>
        <dbReference type="ARBA" id="ARBA00022475"/>
    </source>
</evidence>
<keyword evidence="8 10" id="KW-1133">Transmembrane helix</keyword>
<gene>
    <name evidence="12" type="ORF">ODI_00081</name>
    <name evidence="13" type="ORF">ODI_R3584</name>
</gene>
<dbReference type="InterPro" id="IPR023298">
    <property type="entry name" value="ATPase_P-typ_TM_dom_sf"/>
</dbReference>
<dbReference type="PRINTS" id="PR00119">
    <property type="entry name" value="CATATPASE"/>
</dbReference>
<evidence type="ECO:0000313" key="12">
    <source>
        <dbReference type="EMBL" id="SBT23545.1"/>
    </source>
</evidence>
<dbReference type="SUPFAM" id="SSF81665">
    <property type="entry name" value="Calcium ATPase, transmembrane domain M"/>
    <property type="match status" value="1"/>
</dbReference>
<dbReference type="SFLD" id="SFLDS00003">
    <property type="entry name" value="Haloacid_Dehalogenase"/>
    <property type="match status" value="1"/>
</dbReference>
<dbReference type="InterPro" id="IPR018303">
    <property type="entry name" value="ATPase_P-typ_P_site"/>
</dbReference>
<dbReference type="InterPro" id="IPR059000">
    <property type="entry name" value="ATPase_P-type_domA"/>
</dbReference>
<name>A0A1C3JWG3_9BURK</name>
<dbReference type="SFLD" id="SFLDF00027">
    <property type="entry name" value="p-type_atpase"/>
    <property type="match status" value="1"/>
</dbReference>
<dbReference type="Gene3D" id="3.40.50.1000">
    <property type="entry name" value="HAD superfamily/HAD-like"/>
    <property type="match status" value="1"/>
</dbReference>
<keyword evidence="14" id="KW-1185">Reference proteome</keyword>
<dbReference type="Gene3D" id="3.40.1110.10">
    <property type="entry name" value="Calcium-transporting ATPase, cytoplasmic domain N"/>
    <property type="match status" value="1"/>
</dbReference>
<dbReference type="PRINTS" id="PR00120">
    <property type="entry name" value="HATPASE"/>
</dbReference>
<evidence type="ECO:0000313" key="13">
    <source>
        <dbReference type="EMBL" id="SOE51635.1"/>
    </source>
</evidence>
<evidence type="ECO:0000256" key="7">
    <source>
        <dbReference type="ARBA" id="ARBA00022967"/>
    </source>
</evidence>
<dbReference type="SFLD" id="SFLDG00002">
    <property type="entry name" value="C1.7:_P-type_atpase_like"/>
    <property type="match status" value="1"/>
</dbReference>
<dbReference type="KEGG" id="odi:ODI_R3584"/>
<dbReference type="GO" id="GO:0005524">
    <property type="term" value="F:ATP binding"/>
    <property type="evidence" value="ECO:0007669"/>
    <property type="project" value="UniProtKB-KW"/>
</dbReference>
<dbReference type="FunFam" id="3.40.50.1000:FF:000001">
    <property type="entry name" value="Phospholipid-transporting ATPase IC"/>
    <property type="match status" value="1"/>
</dbReference>
<dbReference type="Pfam" id="PF13246">
    <property type="entry name" value="Cation_ATPase"/>
    <property type="match status" value="1"/>
</dbReference>
<evidence type="ECO:0000256" key="4">
    <source>
        <dbReference type="ARBA" id="ARBA00022692"/>
    </source>
</evidence>
<dbReference type="Gene3D" id="2.70.150.10">
    <property type="entry name" value="Calcium-transporting ATPase, cytoplasmic transduction domain A"/>
    <property type="match status" value="1"/>
</dbReference>
<dbReference type="InterPro" id="IPR008250">
    <property type="entry name" value="ATPase_P-typ_transduc_dom_A_sf"/>
</dbReference>
<feature type="transmembrane region" description="Helical" evidence="10">
    <location>
        <begin position="74"/>
        <end position="90"/>
    </location>
</feature>
<comment type="similarity">
    <text evidence="2">Belongs to the cation transport ATPase (P-type) (TC 3.A.3) family. Type IIA subfamily.</text>
</comment>
<feature type="domain" description="Cation-transporting P-type ATPase N-terminal" evidence="11">
    <location>
        <begin position="1"/>
        <end position="70"/>
    </location>
</feature>
<dbReference type="SUPFAM" id="SSF56784">
    <property type="entry name" value="HAD-like"/>
    <property type="match status" value="1"/>
</dbReference>
<evidence type="ECO:0000259" key="11">
    <source>
        <dbReference type="SMART" id="SM00831"/>
    </source>
</evidence>
<keyword evidence="5" id="KW-0547">Nucleotide-binding</keyword>
<dbReference type="InterPro" id="IPR023299">
    <property type="entry name" value="ATPase_P-typ_cyto_dom_N"/>
</dbReference>
<feature type="transmembrane region" description="Helical" evidence="10">
    <location>
        <begin position="745"/>
        <end position="768"/>
    </location>
</feature>
<reference evidence="13 14" key="2">
    <citation type="submission" date="2017-08" db="EMBL/GenBank/DDBJ databases">
        <authorList>
            <person name="de Groot N.N."/>
        </authorList>
    </citation>
    <scope>NUCLEOTIDE SEQUENCE [LARGE SCALE GENOMIC DNA]</scope>
    <source>
        <strain evidence="13">Orrdi1</strain>
    </source>
</reference>
<feature type="transmembrane region" description="Helical" evidence="10">
    <location>
        <begin position="268"/>
        <end position="290"/>
    </location>
</feature>
<dbReference type="AlphaFoldDB" id="A0A1C3JWG3"/>
<sequence length="885" mass="94030">MSAEQALQRLQAGEQGLTPQQAADRLARVGPNTLPAGKSMPAWRRVLAQFNDPLILFLLCAAGVSLALGHATDGMIIIAVVVVNAVVGFVQEGRAEEALAALGQMIAPRAHALRGGERIELDVAELVPGDVILLEAGDRVPADARVLRARNLQVDESILTGESVPAHKGEAPVDPGAPLAEHASIVHSGTLLATGQASAVVVATGAHTQIGRIGKLLGAVGDLTTPLIRQMRTFGRRFTLCALLAALALFVFAIAVRDYGWLDALMVVVALAVGVVPESLPAVITITLAIGVRRMAARQAIVRRLPAVETLGATTVICSDKTGTLTRNEMTAHTVIAPDSRWTASGAGYAPEGELAVVEGLADGRDQALQILRVGLLCNDAQLRNRDAGWQVAGDPMEGALLALAAKAGLSEAEARARHPRLDEIPFDAAHRYMATLHADDDGTAWLCVKGAPEQVLALSRDVVAGGARWEAAIAEAGARGERVLGFAAKRLAHPPERLSMQDVEGLDFLGLVGFIDPPRDEAIEAVAQCRAAGISVKMITGDHAATALTIAWQLRLADRPEVMTGAQLQEVPDDRLVEVAQRVSVFARTNPEHKLRLVRALQAGGHTVAMTGDGVNDAPALKQADVGVAMGHKGTEAAKQASEMVLADDNFSSIAAAVHEGRAVYDNIRKVVAWTLPTNGGEALAVFAALALGTVLPMTPAQILWINMVLTVTLGLALAFEPPEPGIMQRPPRRRDAQLISPFMLWRILLVSALFTIAAFGIFWWAGSRGLDTATARTMVVNTFCVMEIFYLFSVRYMHGGSFTWQGLKGTPVVLGAIAAVVAAQLAFTYLPVMQQVFDTRALGWVEGVVVVLVGPALMLVLEVEKWVLRRLAWFEETRGVQPA</sequence>
<keyword evidence="7" id="KW-1278">Translocase</keyword>
<dbReference type="STRING" id="1851544.ODI_00081"/>
<dbReference type="Pfam" id="PF00689">
    <property type="entry name" value="Cation_ATPase_C"/>
    <property type="match status" value="1"/>
</dbReference>
<reference evidence="12 14" key="1">
    <citation type="submission" date="2016-06" db="EMBL/GenBank/DDBJ databases">
        <authorList>
            <person name="Kjaerup R.B."/>
            <person name="Dalgaard T.S."/>
            <person name="Juul-Madsen H.R."/>
        </authorList>
    </citation>
    <scope>NUCLEOTIDE SEQUENCE [LARGE SCALE GENOMIC DNA]</scope>
    <source>
        <strain evidence="12">Orrdi1</strain>
    </source>
</reference>
<evidence type="ECO:0000256" key="2">
    <source>
        <dbReference type="ARBA" id="ARBA00005675"/>
    </source>
</evidence>
<feature type="transmembrane region" description="Helical" evidence="10">
    <location>
        <begin position="672"/>
        <end position="697"/>
    </location>
</feature>
<dbReference type="EMBL" id="LT907988">
    <property type="protein sequence ID" value="SOE51635.1"/>
    <property type="molecule type" value="Genomic_DNA"/>
</dbReference>
<evidence type="ECO:0000256" key="9">
    <source>
        <dbReference type="ARBA" id="ARBA00023136"/>
    </source>
</evidence>
<feature type="transmembrane region" description="Helical" evidence="10">
    <location>
        <begin position="50"/>
        <end position="68"/>
    </location>
</feature>
<dbReference type="GO" id="GO:0005391">
    <property type="term" value="F:P-type sodium:potassium-exchanging transporter activity"/>
    <property type="evidence" value="ECO:0007669"/>
    <property type="project" value="TreeGrafter"/>
</dbReference>
<dbReference type="PANTHER" id="PTHR43294">
    <property type="entry name" value="SODIUM/POTASSIUM-TRANSPORTING ATPASE SUBUNIT ALPHA"/>
    <property type="match status" value="1"/>
</dbReference>